<dbReference type="InterPro" id="IPR058240">
    <property type="entry name" value="rSAM_sf"/>
</dbReference>
<keyword evidence="3" id="KW-0411">Iron-sulfur</keyword>
<evidence type="ECO:0000256" key="1">
    <source>
        <dbReference type="ARBA" id="ARBA00022723"/>
    </source>
</evidence>
<dbReference type="Proteomes" id="UP000013785">
    <property type="component" value="Unassembled WGS sequence"/>
</dbReference>
<keyword evidence="2" id="KW-0408">Iron</keyword>
<dbReference type="SMART" id="SM00729">
    <property type="entry name" value="Elp3"/>
    <property type="match status" value="1"/>
</dbReference>
<gene>
    <name evidence="5" type="ORF">UC3_02973</name>
</gene>
<reference evidence="5 6" key="1">
    <citation type="submission" date="2013-02" db="EMBL/GenBank/DDBJ databases">
        <title>The Genome Sequence of Enterococcus phoeniculicola BAA-412.</title>
        <authorList>
            <consortium name="The Broad Institute Genome Sequencing Platform"/>
            <consortium name="The Broad Institute Genome Sequencing Center for Infectious Disease"/>
            <person name="Earl A.M."/>
            <person name="Gilmore M.S."/>
            <person name="Lebreton F."/>
            <person name="Walker B."/>
            <person name="Young S.K."/>
            <person name="Zeng Q."/>
            <person name="Gargeya S."/>
            <person name="Fitzgerald M."/>
            <person name="Haas B."/>
            <person name="Abouelleil A."/>
            <person name="Alvarado L."/>
            <person name="Arachchi H.M."/>
            <person name="Berlin A.M."/>
            <person name="Chapman S.B."/>
            <person name="Dewar J."/>
            <person name="Goldberg J."/>
            <person name="Griggs A."/>
            <person name="Gujja S."/>
            <person name="Hansen M."/>
            <person name="Howarth C."/>
            <person name="Imamovic A."/>
            <person name="Larimer J."/>
            <person name="McCowan C."/>
            <person name="Murphy C."/>
            <person name="Neiman D."/>
            <person name="Pearson M."/>
            <person name="Priest M."/>
            <person name="Roberts A."/>
            <person name="Saif S."/>
            <person name="Shea T."/>
            <person name="Sisk P."/>
            <person name="Sykes S."/>
            <person name="Wortman J."/>
            <person name="Nusbaum C."/>
            <person name="Birren B."/>
        </authorList>
    </citation>
    <scope>NUCLEOTIDE SEQUENCE [LARGE SCALE GENOMIC DNA]</scope>
    <source>
        <strain evidence="5 6">ATCC BAA-412</strain>
    </source>
</reference>
<dbReference type="PATRIC" id="fig|1158610.3.peg.2955"/>
<dbReference type="Gene3D" id="3.80.30.30">
    <property type="match status" value="1"/>
</dbReference>
<sequence>MEWIKAKTLLQKVSFDGQLWFGIDYVMNLYKGCNHRCIYCDSRSEKYFIEDFNRVRGKEHTAGILQYELKKNKCGVINLGAMSDAYNAEELRNGLTRTALQQIYEYGYGLSIETKSNQIVRDIELIKKIQERASACIKLSITTIDDSLAKVIEPGVCPSSKRFEAIQMLSQAGIYTGVLVTPVLPFITDTPENIRGLVRKAYESGAKFIYAQFGMTLRDRQRTYYYEKLEQSFPGLVAQYKKTYGATYGCTSPRCKELSFLFAEECEKYGLLYKMTDIVADCPKKKEDEQLTLF</sequence>
<dbReference type="InterPro" id="IPR007197">
    <property type="entry name" value="rSAM"/>
</dbReference>
<dbReference type="SUPFAM" id="SSF102114">
    <property type="entry name" value="Radical SAM enzymes"/>
    <property type="match status" value="1"/>
</dbReference>
<name>R3WL66_9ENTE</name>
<evidence type="ECO:0000256" key="3">
    <source>
        <dbReference type="ARBA" id="ARBA00023014"/>
    </source>
</evidence>
<evidence type="ECO:0000313" key="6">
    <source>
        <dbReference type="Proteomes" id="UP000013785"/>
    </source>
</evidence>
<accession>R3WL66</accession>
<dbReference type="Pfam" id="PF04055">
    <property type="entry name" value="Radical_SAM"/>
    <property type="match status" value="1"/>
</dbReference>
<dbReference type="eggNOG" id="COG1533">
    <property type="taxonomic scope" value="Bacteria"/>
</dbReference>
<dbReference type="InterPro" id="IPR006638">
    <property type="entry name" value="Elp3/MiaA/NifB-like_rSAM"/>
</dbReference>
<dbReference type="OrthoDB" id="9785699at2"/>
<proteinExistence type="predicted"/>
<dbReference type="PANTHER" id="PTHR43432">
    <property type="entry name" value="SLR0285 PROTEIN"/>
    <property type="match status" value="1"/>
</dbReference>
<dbReference type="AlphaFoldDB" id="R3WL66"/>
<protein>
    <recommendedName>
        <fullName evidence="4">Elp3/MiaA/NifB-like radical SAM core domain-containing protein</fullName>
    </recommendedName>
</protein>
<feature type="domain" description="Elp3/MiaA/NifB-like radical SAM core" evidence="4">
    <location>
        <begin position="23"/>
        <end position="228"/>
    </location>
</feature>
<evidence type="ECO:0000313" key="5">
    <source>
        <dbReference type="EMBL" id="EOL42620.1"/>
    </source>
</evidence>
<dbReference type="GO" id="GO:0046872">
    <property type="term" value="F:metal ion binding"/>
    <property type="evidence" value="ECO:0007669"/>
    <property type="project" value="UniProtKB-KW"/>
</dbReference>
<dbReference type="SFLD" id="SFLDG01084">
    <property type="entry name" value="Uncharacterised_Radical_SAM_Su"/>
    <property type="match status" value="1"/>
</dbReference>
<keyword evidence="1" id="KW-0479">Metal-binding</keyword>
<comment type="caution">
    <text evidence="5">The sequence shown here is derived from an EMBL/GenBank/DDBJ whole genome shotgun (WGS) entry which is preliminary data.</text>
</comment>
<dbReference type="GO" id="GO:0051536">
    <property type="term" value="F:iron-sulfur cluster binding"/>
    <property type="evidence" value="ECO:0007669"/>
    <property type="project" value="UniProtKB-KW"/>
</dbReference>
<evidence type="ECO:0000259" key="4">
    <source>
        <dbReference type="SMART" id="SM00729"/>
    </source>
</evidence>
<dbReference type="GO" id="GO:0003824">
    <property type="term" value="F:catalytic activity"/>
    <property type="evidence" value="ECO:0007669"/>
    <property type="project" value="InterPro"/>
</dbReference>
<dbReference type="PANTHER" id="PTHR43432:SF5">
    <property type="entry name" value="ELP3_MIAA_NIFB-LIKE RADICAL SAM CORE DOMAIN-CONTAINING PROTEIN"/>
    <property type="match status" value="1"/>
</dbReference>
<dbReference type="HOGENOM" id="CLU_015525_2_0_9"/>
<organism evidence="5 6">
    <name type="scientific">Enterococcus phoeniculicola ATCC BAA-412</name>
    <dbReference type="NCBI Taxonomy" id="1158610"/>
    <lineage>
        <taxon>Bacteria</taxon>
        <taxon>Bacillati</taxon>
        <taxon>Bacillota</taxon>
        <taxon>Bacilli</taxon>
        <taxon>Lactobacillales</taxon>
        <taxon>Enterococcaceae</taxon>
        <taxon>Enterococcus</taxon>
    </lineage>
</organism>
<dbReference type="EMBL" id="AJAT01000017">
    <property type="protein sequence ID" value="EOL42620.1"/>
    <property type="molecule type" value="Genomic_DNA"/>
</dbReference>
<dbReference type="CDD" id="cd01335">
    <property type="entry name" value="Radical_SAM"/>
    <property type="match status" value="1"/>
</dbReference>
<dbReference type="SFLD" id="SFLDS00029">
    <property type="entry name" value="Radical_SAM"/>
    <property type="match status" value="1"/>
</dbReference>
<keyword evidence="6" id="KW-1185">Reference proteome</keyword>
<dbReference type="RefSeq" id="WP_010769607.1">
    <property type="nucleotide sequence ID" value="NZ_ASWE01000001.1"/>
</dbReference>
<dbReference type="STRING" id="154621.RV11_GL002942"/>
<evidence type="ECO:0000256" key="2">
    <source>
        <dbReference type="ARBA" id="ARBA00023004"/>
    </source>
</evidence>
<dbReference type="InterPro" id="IPR040086">
    <property type="entry name" value="MJ0683-like"/>
</dbReference>